<dbReference type="InterPro" id="IPR036412">
    <property type="entry name" value="HAD-like_sf"/>
</dbReference>
<keyword evidence="2" id="KW-1185">Reference proteome</keyword>
<organism evidence="1 2">
    <name type="scientific">Trichomonascus ciferrii</name>
    <dbReference type="NCBI Taxonomy" id="44093"/>
    <lineage>
        <taxon>Eukaryota</taxon>
        <taxon>Fungi</taxon>
        <taxon>Dikarya</taxon>
        <taxon>Ascomycota</taxon>
        <taxon>Saccharomycotina</taxon>
        <taxon>Dipodascomycetes</taxon>
        <taxon>Dipodascales</taxon>
        <taxon>Trichomonascaceae</taxon>
        <taxon>Trichomonascus</taxon>
        <taxon>Trichomonascus ciferrii complex</taxon>
    </lineage>
</organism>
<dbReference type="SFLD" id="SFLDG01129">
    <property type="entry name" value="C1.5:_HAD__Beta-PGM__Phosphata"/>
    <property type="match status" value="1"/>
</dbReference>
<dbReference type="VEuPathDB" id="FungiDB:TRICI_000472"/>
<gene>
    <name evidence="1" type="ORF">TRICI_000472</name>
</gene>
<dbReference type="InterPro" id="IPR023198">
    <property type="entry name" value="PGP-like_dom2"/>
</dbReference>
<accession>A0A642VD97</accession>
<dbReference type="GO" id="GO:0016791">
    <property type="term" value="F:phosphatase activity"/>
    <property type="evidence" value="ECO:0007669"/>
    <property type="project" value="UniProtKB-ARBA"/>
</dbReference>
<dbReference type="SFLD" id="SFLDS00003">
    <property type="entry name" value="Haloacid_Dehalogenase"/>
    <property type="match status" value="1"/>
</dbReference>
<proteinExistence type="predicted"/>
<name>A0A642VD97_9ASCO</name>
<dbReference type="EMBL" id="SWFS01000040">
    <property type="protein sequence ID" value="KAA8917360.1"/>
    <property type="molecule type" value="Genomic_DNA"/>
</dbReference>
<sequence>MHVCRYKACLFDMDGLLINTEDMYTEVTNEVLAEHGKPPLPWSVKIQLQGRPGPDAARKFLEWSQLPYTPEEYFAITSKKQAEKWPKTQFMAGALELLKHLKEHEIPMALATSSHKNNYELKTAHLKYGFDLFGDHIVVGDDPRIPAGRGKPHPDIWLVALESLNTERRKKGLEDIKPEECLVFEDGVPGVTAGKAAGAHVIWVPDQRALEVLDGQEHEIISNRGEILPSLENLDKQKYGLVKA</sequence>
<dbReference type="SFLD" id="SFLDG01135">
    <property type="entry name" value="C1.5.6:_HAD__Beta-PGM__Phospha"/>
    <property type="match status" value="1"/>
</dbReference>
<evidence type="ECO:0000313" key="1">
    <source>
        <dbReference type="EMBL" id="KAA8917360.1"/>
    </source>
</evidence>
<evidence type="ECO:0000313" key="2">
    <source>
        <dbReference type="Proteomes" id="UP000761534"/>
    </source>
</evidence>
<dbReference type="OrthoDB" id="40579at2759"/>
<dbReference type="PANTHER" id="PTHR18901:SF38">
    <property type="entry name" value="PSEUDOURIDINE-5'-PHOSPHATASE"/>
    <property type="match status" value="1"/>
</dbReference>
<dbReference type="Proteomes" id="UP000761534">
    <property type="component" value="Unassembled WGS sequence"/>
</dbReference>
<dbReference type="InterPro" id="IPR006439">
    <property type="entry name" value="HAD-SF_hydro_IA"/>
</dbReference>
<dbReference type="InterPro" id="IPR023214">
    <property type="entry name" value="HAD_sf"/>
</dbReference>
<dbReference type="Pfam" id="PF00702">
    <property type="entry name" value="Hydrolase"/>
    <property type="match status" value="1"/>
</dbReference>
<dbReference type="FunFam" id="1.10.150.240:FF:000001">
    <property type="entry name" value="Haloacid dehalogenase-like hydrolase domain"/>
    <property type="match status" value="1"/>
</dbReference>
<dbReference type="NCBIfam" id="TIGR01509">
    <property type="entry name" value="HAD-SF-IA-v3"/>
    <property type="match status" value="1"/>
</dbReference>
<comment type="caution">
    <text evidence="1">The sequence shown here is derived from an EMBL/GenBank/DDBJ whole genome shotgun (WGS) entry which is preliminary data.</text>
</comment>
<dbReference type="SUPFAM" id="SSF56784">
    <property type="entry name" value="HAD-like"/>
    <property type="match status" value="1"/>
</dbReference>
<dbReference type="AlphaFoldDB" id="A0A642VD97"/>
<dbReference type="Gene3D" id="3.40.50.1000">
    <property type="entry name" value="HAD superfamily/HAD-like"/>
    <property type="match status" value="1"/>
</dbReference>
<dbReference type="Gene3D" id="1.10.150.240">
    <property type="entry name" value="Putative phosphatase, domain 2"/>
    <property type="match status" value="1"/>
</dbReference>
<dbReference type="PANTHER" id="PTHR18901">
    <property type="entry name" value="2-DEOXYGLUCOSE-6-PHOSPHATE PHOSPHATASE 2"/>
    <property type="match status" value="1"/>
</dbReference>
<reference evidence="1" key="1">
    <citation type="journal article" date="2019" name="G3 (Bethesda)">
        <title>Genome Assemblies of Two Rare Opportunistic Yeast Pathogens: Diutina rugosa (syn. Candida rugosa) and Trichomonascus ciferrii (syn. Candida ciferrii).</title>
        <authorList>
            <person name="Mixao V."/>
            <person name="Saus E."/>
            <person name="Hansen A.P."/>
            <person name="Lass-Florl C."/>
            <person name="Gabaldon T."/>
        </authorList>
    </citation>
    <scope>NUCLEOTIDE SEQUENCE</scope>
    <source>
        <strain evidence="1">CBS 4856</strain>
    </source>
</reference>
<protein>
    <submittedName>
        <fullName evidence="1">Uncharacterized protein</fullName>
    </submittedName>
</protein>